<feature type="transmembrane region" description="Helical" evidence="1">
    <location>
        <begin position="52"/>
        <end position="71"/>
    </location>
</feature>
<dbReference type="EMBL" id="JBBNAG010000001">
    <property type="protein sequence ID" value="KAK9167482.1"/>
    <property type="molecule type" value="Genomic_DNA"/>
</dbReference>
<keyword evidence="1" id="KW-0472">Membrane</keyword>
<evidence type="ECO:0000256" key="1">
    <source>
        <dbReference type="SAM" id="Phobius"/>
    </source>
</evidence>
<sequence length="76" mass="8466">MELRGELRRLGTHFKFFEGSNRLGQACELSVEQQQTGEGEDRRLPLSGSATLLAHFVCLDFCCIIMVYVILGCTLG</sequence>
<reference evidence="2 3" key="1">
    <citation type="submission" date="2024-01" db="EMBL/GenBank/DDBJ databases">
        <title>Genome assemblies of Stephania.</title>
        <authorList>
            <person name="Yang L."/>
        </authorList>
    </citation>
    <scope>NUCLEOTIDE SEQUENCE [LARGE SCALE GENOMIC DNA]</scope>
    <source>
        <strain evidence="2">JXDWG</strain>
        <tissue evidence="2">Leaf</tissue>
    </source>
</reference>
<keyword evidence="3" id="KW-1185">Reference proteome</keyword>
<protein>
    <submittedName>
        <fullName evidence="2">Uncharacterized protein</fullName>
    </submittedName>
</protein>
<dbReference type="AlphaFoldDB" id="A0AAP0Q4I6"/>
<keyword evidence="1" id="KW-0812">Transmembrane</keyword>
<evidence type="ECO:0000313" key="3">
    <source>
        <dbReference type="Proteomes" id="UP001419268"/>
    </source>
</evidence>
<accession>A0AAP0Q4I6</accession>
<comment type="caution">
    <text evidence="2">The sequence shown here is derived from an EMBL/GenBank/DDBJ whole genome shotgun (WGS) entry which is preliminary data.</text>
</comment>
<evidence type="ECO:0000313" key="2">
    <source>
        <dbReference type="EMBL" id="KAK9167482.1"/>
    </source>
</evidence>
<proteinExistence type="predicted"/>
<organism evidence="2 3">
    <name type="scientific">Stephania cephalantha</name>
    <dbReference type="NCBI Taxonomy" id="152367"/>
    <lineage>
        <taxon>Eukaryota</taxon>
        <taxon>Viridiplantae</taxon>
        <taxon>Streptophyta</taxon>
        <taxon>Embryophyta</taxon>
        <taxon>Tracheophyta</taxon>
        <taxon>Spermatophyta</taxon>
        <taxon>Magnoliopsida</taxon>
        <taxon>Ranunculales</taxon>
        <taxon>Menispermaceae</taxon>
        <taxon>Menispermoideae</taxon>
        <taxon>Cissampelideae</taxon>
        <taxon>Stephania</taxon>
    </lineage>
</organism>
<gene>
    <name evidence="2" type="ORF">Scep_002673</name>
</gene>
<keyword evidence="1" id="KW-1133">Transmembrane helix</keyword>
<name>A0AAP0Q4I6_9MAGN</name>
<dbReference type="Proteomes" id="UP001419268">
    <property type="component" value="Unassembled WGS sequence"/>
</dbReference>